<dbReference type="AlphaFoldDB" id="A0A2R7YTN6"/>
<accession>A0A2R7YTN6</accession>
<evidence type="ECO:0000313" key="2">
    <source>
        <dbReference type="Proteomes" id="UP000244867"/>
    </source>
</evidence>
<proteinExistence type="predicted"/>
<dbReference type="Proteomes" id="UP000244867">
    <property type="component" value="Unassembled WGS sequence"/>
</dbReference>
<evidence type="ECO:0008006" key="3">
    <source>
        <dbReference type="Google" id="ProtNLM"/>
    </source>
</evidence>
<dbReference type="OrthoDB" id="3783022at2"/>
<dbReference type="EMBL" id="PYXZ01000009">
    <property type="protein sequence ID" value="PUA79664.1"/>
    <property type="molecule type" value="Genomic_DNA"/>
</dbReference>
<organism evidence="1 2">
    <name type="scientific">Nocardioides currus</name>
    <dbReference type="NCBI Taxonomy" id="2133958"/>
    <lineage>
        <taxon>Bacteria</taxon>
        <taxon>Bacillati</taxon>
        <taxon>Actinomycetota</taxon>
        <taxon>Actinomycetes</taxon>
        <taxon>Propionibacteriales</taxon>
        <taxon>Nocardioidaceae</taxon>
        <taxon>Nocardioides</taxon>
    </lineage>
</organism>
<dbReference type="Pfam" id="PF19452">
    <property type="entry name" value="DUF5990"/>
    <property type="match status" value="1"/>
</dbReference>
<keyword evidence="2" id="KW-1185">Reference proteome</keyword>
<sequence length="142" mass="15507">MGVGPRAGGRDLVRIRIEGHTLPGRDPGSHRDVQVGIQVRREPAELVPADAASATWEVEVTESYGADVRDFHGPVVQGKRGERFVYLTWLEGPDATMFRRAKLMLADAPEADVVVARVDLTDEAGLPRCARLRPPAVEWSVG</sequence>
<name>A0A2R7YTN6_9ACTN</name>
<comment type="caution">
    <text evidence="1">The sequence shown here is derived from an EMBL/GenBank/DDBJ whole genome shotgun (WGS) entry which is preliminary data.</text>
</comment>
<reference evidence="1 2" key="1">
    <citation type="submission" date="2018-03" db="EMBL/GenBank/DDBJ databases">
        <authorList>
            <person name="Keele B.F."/>
        </authorList>
    </citation>
    <scope>NUCLEOTIDE SEQUENCE [LARGE SCALE GENOMIC DNA]</scope>
    <source>
        <strain evidence="1 2">IB-3</strain>
    </source>
</reference>
<dbReference type="InterPro" id="IPR046032">
    <property type="entry name" value="DUF5990"/>
</dbReference>
<gene>
    <name evidence="1" type="ORF">C7S10_18285</name>
</gene>
<protein>
    <recommendedName>
        <fullName evidence="3">Monooxygenase</fullName>
    </recommendedName>
</protein>
<evidence type="ECO:0000313" key="1">
    <source>
        <dbReference type="EMBL" id="PUA79664.1"/>
    </source>
</evidence>